<keyword evidence="2" id="KW-1185">Reference proteome</keyword>
<comment type="caution">
    <text evidence="1">The sequence shown here is derived from an EMBL/GenBank/DDBJ whole genome shotgun (WGS) entry which is preliminary data.</text>
</comment>
<proteinExistence type="predicted"/>
<dbReference type="GO" id="GO:0016787">
    <property type="term" value="F:hydrolase activity"/>
    <property type="evidence" value="ECO:0007669"/>
    <property type="project" value="UniProtKB-KW"/>
</dbReference>
<dbReference type="Proteomes" id="UP000265581">
    <property type="component" value="Unassembled WGS sequence"/>
</dbReference>
<reference evidence="1 2" key="1">
    <citation type="submission" date="2018-08" db="EMBL/GenBank/DDBJ databases">
        <title>Aeromicrobium sp. M2KJ-4, whole genome shotgun sequence.</title>
        <authorList>
            <person name="Tuo L."/>
        </authorList>
    </citation>
    <scope>NUCLEOTIDE SEQUENCE [LARGE SCALE GENOMIC DNA]</scope>
    <source>
        <strain evidence="1 2">M2KJ-4</strain>
    </source>
</reference>
<dbReference type="AlphaFoldDB" id="A0A371PDI4"/>
<evidence type="ECO:0000313" key="1">
    <source>
        <dbReference type="EMBL" id="REK73706.1"/>
    </source>
</evidence>
<sequence length="394" mass="42547">MSGEATAAVRLRTQDGAFVSGLLRTPAGGAGTVVSIMHPREDVTHHPQVSQLLDQGFAVWTQGTRSMNNDMRLLHEQAVLDVAAGQTFLEEQDFESRVALGHSGGATLFAFYQEQAGLHAGERLTSAPDGTPVDLAAARMPMPDGSIFMAPHPGQGVLLQRVIDPSITDESDPTSVDPSLDAFDPANGFRPAPDSSSYAPEFVERYRAAQKARVHRLDRLAAESVEATRHHQDLAAETGNEAHRRRALTPDIMIVHRTDADLRSLDLTIDPNRRPYGSLFGRRPDLGNHGFAGFCRITTPSAWMSTWSATTSRANFVKNVSAVASPTLLIELTGDQACFPADARQMYAALPALDKKHVRVAGTHFGGAVAPGEPTGTELAAQQIGRWLKERFTA</sequence>
<evidence type="ECO:0000313" key="2">
    <source>
        <dbReference type="Proteomes" id="UP000265581"/>
    </source>
</evidence>
<dbReference type="Gene3D" id="3.40.50.1820">
    <property type="entry name" value="alpha/beta hydrolase"/>
    <property type="match status" value="1"/>
</dbReference>
<keyword evidence="1" id="KW-0378">Hydrolase</keyword>
<organism evidence="1 2">
    <name type="scientific">Aeromicrobium endophyticum</name>
    <dbReference type="NCBI Taxonomy" id="2292704"/>
    <lineage>
        <taxon>Bacteria</taxon>
        <taxon>Bacillati</taxon>
        <taxon>Actinomycetota</taxon>
        <taxon>Actinomycetes</taxon>
        <taxon>Propionibacteriales</taxon>
        <taxon>Nocardioidaceae</taxon>
        <taxon>Aeromicrobium</taxon>
    </lineage>
</organism>
<dbReference type="EMBL" id="QUBR01000001">
    <property type="protein sequence ID" value="REK73706.1"/>
    <property type="molecule type" value="Genomic_DNA"/>
</dbReference>
<name>A0A371PDI4_9ACTN</name>
<accession>A0A371PDI4</accession>
<dbReference type="InterPro" id="IPR029058">
    <property type="entry name" value="AB_hydrolase_fold"/>
</dbReference>
<protein>
    <submittedName>
        <fullName evidence="1">Alpha/beta hydrolase</fullName>
    </submittedName>
</protein>
<gene>
    <name evidence="1" type="ORF">DX116_09290</name>
</gene>
<dbReference type="SUPFAM" id="SSF53474">
    <property type="entry name" value="alpha/beta-Hydrolases"/>
    <property type="match status" value="1"/>
</dbReference>